<dbReference type="Pfam" id="PF00106">
    <property type="entry name" value="adh_short"/>
    <property type="match status" value="1"/>
</dbReference>
<dbReference type="PANTHER" id="PTHR24320:SF152">
    <property type="entry name" value="SHORT-CHAIN DEHYDROGENASE_REDUCTASE FAMILY PROTEIN"/>
    <property type="match status" value="1"/>
</dbReference>
<evidence type="ECO:0000256" key="1">
    <source>
        <dbReference type="ARBA" id="ARBA00006484"/>
    </source>
</evidence>
<organism evidence="3 4">
    <name type="scientific">Rhynchosporium secalis</name>
    <name type="common">Barley scald fungus</name>
    <dbReference type="NCBI Taxonomy" id="38038"/>
    <lineage>
        <taxon>Eukaryota</taxon>
        <taxon>Fungi</taxon>
        <taxon>Dikarya</taxon>
        <taxon>Ascomycota</taxon>
        <taxon>Pezizomycotina</taxon>
        <taxon>Leotiomycetes</taxon>
        <taxon>Helotiales</taxon>
        <taxon>Ploettnerulaceae</taxon>
        <taxon>Rhynchosporium</taxon>
    </lineage>
</organism>
<dbReference type="AlphaFoldDB" id="A0A1E1M693"/>
<dbReference type="Proteomes" id="UP000177625">
    <property type="component" value="Unassembled WGS sequence"/>
</dbReference>
<dbReference type="SUPFAM" id="SSF51735">
    <property type="entry name" value="NAD(P)-binding Rossmann-fold domains"/>
    <property type="match status" value="1"/>
</dbReference>
<reference evidence="4" key="1">
    <citation type="submission" date="2016-03" db="EMBL/GenBank/DDBJ databases">
        <authorList>
            <person name="Guldener U."/>
        </authorList>
    </citation>
    <scope>NUCLEOTIDE SEQUENCE [LARGE SCALE GENOMIC DNA]</scope>
</reference>
<evidence type="ECO:0000313" key="4">
    <source>
        <dbReference type="Proteomes" id="UP000177625"/>
    </source>
</evidence>
<sequence>MIQFTTLLAMRSSRHRRPFSRNIVRPLDQNIPQSRVASTLKGSILVTGANGGLGSAFVANFVSSPEAHALKAIIDKAPVDIKIEVLQFDLGSLEAVRTVAADINERVTNGTLEPIRVLILNAAYQDASAAALKPGAFTKEGFEMAFGANDLANFVFVLDILQSMDKEHGRIVFVSSWTHDSYDPQNDTPPIYKGEEFMTMFTSAEALSRGIEYTDDGWASGMRRYGASKLLGVMWMYELQRQLNSDPVLSNISILSMDPGAMGGTGITKRSPLFIRFITGWLIPLFQHVAVWLSPNGFLRPTWKSAQDLMLASFDENYLGKHPKAVYLNGSVNAESSAESRDEEKQKQLWTESVKLAMIRDGETALKNWK</sequence>
<evidence type="ECO:0000313" key="3">
    <source>
        <dbReference type="EMBL" id="CZT44606.1"/>
    </source>
</evidence>
<proteinExistence type="inferred from homology"/>
<protein>
    <submittedName>
        <fullName evidence="3">Related to dehydrogenase/reductase</fullName>
    </submittedName>
</protein>
<accession>A0A1E1M693</accession>
<evidence type="ECO:0000256" key="2">
    <source>
        <dbReference type="ARBA" id="ARBA00023002"/>
    </source>
</evidence>
<dbReference type="Gene3D" id="3.40.50.720">
    <property type="entry name" value="NAD(P)-binding Rossmann-like Domain"/>
    <property type="match status" value="1"/>
</dbReference>
<dbReference type="PANTHER" id="PTHR24320">
    <property type="entry name" value="RETINOL DEHYDROGENASE"/>
    <property type="match status" value="1"/>
</dbReference>
<gene>
    <name evidence="3" type="ORF">RSE6_04799</name>
</gene>
<dbReference type="InterPro" id="IPR002347">
    <property type="entry name" value="SDR_fam"/>
</dbReference>
<dbReference type="EMBL" id="FJVC01000182">
    <property type="protein sequence ID" value="CZT44606.1"/>
    <property type="molecule type" value="Genomic_DNA"/>
</dbReference>
<keyword evidence="4" id="KW-1185">Reference proteome</keyword>
<dbReference type="GO" id="GO:0016491">
    <property type="term" value="F:oxidoreductase activity"/>
    <property type="evidence" value="ECO:0007669"/>
    <property type="project" value="UniProtKB-KW"/>
</dbReference>
<keyword evidence="2" id="KW-0560">Oxidoreductase</keyword>
<dbReference type="InterPro" id="IPR036291">
    <property type="entry name" value="NAD(P)-bd_dom_sf"/>
</dbReference>
<name>A0A1E1M693_RHYSE</name>
<comment type="similarity">
    <text evidence="1">Belongs to the short-chain dehydrogenases/reductases (SDR) family.</text>
</comment>